<comment type="subcellular location">
    <subcellularLocation>
        <location evidence="1">Membrane</location>
        <topology evidence="1">Multi-pass membrane protein</topology>
    </subcellularLocation>
</comment>
<feature type="transmembrane region" description="Helical" evidence="6">
    <location>
        <begin position="61"/>
        <end position="86"/>
    </location>
</feature>
<gene>
    <name evidence="8" type="ORF">ACFL2Z_04030</name>
</gene>
<keyword evidence="5 6" id="KW-0472">Membrane</keyword>
<protein>
    <submittedName>
        <fullName evidence="8">Cytochrome c biogenesis CcdA family protein</fullName>
    </submittedName>
</protein>
<keyword evidence="4 6" id="KW-1133">Transmembrane helix</keyword>
<feature type="transmembrane region" description="Helical" evidence="6">
    <location>
        <begin position="169"/>
        <end position="191"/>
    </location>
</feature>
<keyword evidence="3 6" id="KW-0812">Transmembrane</keyword>
<dbReference type="Proteomes" id="UP001594288">
    <property type="component" value="Unassembled WGS sequence"/>
</dbReference>
<organism evidence="8 9">
    <name type="scientific">Eiseniibacteriota bacterium</name>
    <dbReference type="NCBI Taxonomy" id="2212470"/>
    <lineage>
        <taxon>Bacteria</taxon>
        <taxon>Candidatus Eiseniibacteriota</taxon>
    </lineage>
</organism>
<name>A0ABV6YPS4_UNCEI</name>
<evidence type="ECO:0000256" key="6">
    <source>
        <dbReference type="SAM" id="Phobius"/>
    </source>
</evidence>
<evidence type="ECO:0000256" key="1">
    <source>
        <dbReference type="ARBA" id="ARBA00004141"/>
    </source>
</evidence>
<comment type="similarity">
    <text evidence="2">Belongs to the DsbD family.</text>
</comment>
<evidence type="ECO:0000259" key="7">
    <source>
        <dbReference type="Pfam" id="PF02683"/>
    </source>
</evidence>
<accession>A0ABV6YPS4</accession>
<feature type="transmembrane region" description="Helical" evidence="6">
    <location>
        <begin position="98"/>
        <end position="119"/>
    </location>
</feature>
<dbReference type="EMBL" id="JBHPEI010000061">
    <property type="protein sequence ID" value="MFC1800064.1"/>
    <property type="molecule type" value="Genomic_DNA"/>
</dbReference>
<evidence type="ECO:0000256" key="5">
    <source>
        <dbReference type="ARBA" id="ARBA00023136"/>
    </source>
</evidence>
<feature type="transmembrane region" description="Helical" evidence="6">
    <location>
        <begin position="131"/>
        <end position="154"/>
    </location>
</feature>
<sequence>MITEIFEGLAGAVSGTPIIAILASLAWGALSIILSPCHLASIPLIIGFIGEQGVITTRRAFSLALLFSLGILATIGLIGVATAAFGRMLGDLGPHMNYIVAVIFFVIGLHFLGVIPMPFSAANAKVGKRRGALAAFGLGLVFGLALGPCTFAYMAPMLGITLSVARTNMGYGILLLMAYGVGHCSIIVAAGTFTEVVEHYLKWSGRSRGLDLVKKVCGILVIIGGVYLIWIN</sequence>
<dbReference type="InterPro" id="IPR051790">
    <property type="entry name" value="Cytochrome_c-biogenesis_DsbD"/>
</dbReference>
<evidence type="ECO:0000313" key="9">
    <source>
        <dbReference type="Proteomes" id="UP001594288"/>
    </source>
</evidence>
<keyword evidence="9" id="KW-1185">Reference proteome</keyword>
<dbReference type="PANTHER" id="PTHR31272">
    <property type="entry name" value="CYTOCHROME C-TYPE BIOGENESIS PROTEIN HI_1454-RELATED"/>
    <property type="match status" value="1"/>
</dbReference>
<evidence type="ECO:0000313" key="8">
    <source>
        <dbReference type="EMBL" id="MFC1800064.1"/>
    </source>
</evidence>
<comment type="caution">
    <text evidence="8">The sequence shown here is derived from an EMBL/GenBank/DDBJ whole genome shotgun (WGS) entry which is preliminary data.</text>
</comment>
<proteinExistence type="inferred from homology"/>
<dbReference type="PANTHER" id="PTHR31272:SF6">
    <property type="entry name" value="CYTOCHROME C-TYPE BIOGENESIS CCDA-LIKE CHLOROPLASTIC PROTEIN"/>
    <property type="match status" value="1"/>
</dbReference>
<evidence type="ECO:0000256" key="2">
    <source>
        <dbReference type="ARBA" id="ARBA00006143"/>
    </source>
</evidence>
<evidence type="ECO:0000256" key="4">
    <source>
        <dbReference type="ARBA" id="ARBA00022989"/>
    </source>
</evidence>
<feature type="transmembrane region" description="Helical" evidence="6">
    <location>
        <begin position="18"/>
        <end position="49"/>
    </location>
</feature>
<evidence type="ECO:0000256" key="3">
    <source>
        <dbReference type="ARBA" id="ARBA00022692"/>
    </source>
</evidence>
<reference evidence="8 9" key="1">
    <citation type="submission" date="2024-09" db="EMBL/GenBank/DDBJ databases">
        <authorList>
            <person name="D'Angelo T."/>
        </authorList>
    </citation>
    <scope>NUCLEOTIDE SEQUENCE [LARGE SCALE GENOMIC DNA]</scope>
    <source>
        <strain evidence="8">SAG AM-311-F02</strain>
    </source>
</reference>
<feature type="transmembrane region" description="Helical" evidence="6">
    <location>
        <begin position="212"/>
        <end position="231"/>
    </location>
</feature>
<feature type="domain" description="Cytochrome C biogenesis protein transmembrane" evidence="7">
    <location>
        <begin position="22"/>
        <end position="228"/>
    </location>
</feature>
<dbReference type="InterPro" id="IPR003834">
    <property type="entry name" value="Cyt_c_assmbl_TM_dom"/>
</dbReference>
<dbReference type="Pfam" id="PF02683">
    <property type="entry name" value="DsbD_TM"/>
    <property type="match status" value="1"/>
</dbReference>